<dbReference type="GO" id="GO:0042162">
    <property type="term" value="F:telomeric DNA binding"/>
    <property type="evidence" value="ECO:0007669"/>
    <property type="project" value="UniProtKB-ARBA"/>
</dbReference>
<keyword evidence="3" id="KW-0539">Nucleus</keyword>
<evidence type="ECO:0000313" key="8">
    <source>
        <dbReference type="Proteomes" id="UP001279734"/>
    </source>
</evidence>
<dbReference type="CDD" id="cd11660">
    <property type="entry name" value="SANT_TRF"/>
    <property type="match status" value="1"/>
</dbReference>
<name>A0AAD3S4S6_NEPGR</name>
<dbReference type="EMBL" id="BSYO01000005">
    <property type="protein sequence ID" value="GMH04266.1"/>
    <property type="molecule type" value="Genomic_DNA"/>
</dbReference>
<comment type="caution">
    <text evidence="7">The sequence shown here is derived from an EMBL/GenBank/DDBJ whole genome shotgun (WGS) entry which is preliminary data.</text>
</comment>
<dbReference type="Pfam" id="PF00249">
    <property type="entry name" value="Myb_DNA-binding"/>
    <property type="match status" value="1"/>
</dbReference>
<evidence type="ECO:0000256" key="1">
    <source>
        <dbReference type="ARBA" id="ARBA00004123"/>
    </source>
</evidence>
<dbReference type="InterPro" id="IPR057625">
    <property type="entry name" value="TPR1-6-like_ubiquitin"/>
</dbReference>
<dbReference type="PROSITE" id="PS50090">
    <property type="entry name" value="MYB_LIKE"/>
    <property type="match status" value="1"/>
</dbReference>
<dbReference type="InterPro" id="IPR017930">
    <property type="entry name" value="Myb_dom"/>
</dbReference>
<evidence type="ECO:0000256" key="3">
    <source>
        <dbReference type="ARBA" id="ARBA00023242"/>
    </source>
</evidence>
<dbReference type="PANTHER" id="PTHR21717">
    <property type="entry name" value="TELOMERIC REPEAT BINDING PROTEIN"/>
    <property type="match status" value="1"/>
</dbReference>
<dbReference type="PANTHER" id="PTHR21717:SF70">
    <property type="entry name" value="TELOMERE REPEAT-BINDING PROTEIN 2-RELATED"/>
    <property type="match status" value="1"/>
</dbReference>
<dbReference type="SUPFAM" id="SSF54236">
    <property type="entry name" value="Ubiquitin-like"/>
    <property type="match status" value="1"/>
</dbReference>
<gene>
    <name evidence="7" type="ORF">Nepgr_006105</name>
</gene>
<dbReference type="SUPFAM" id="SSF46689">
    <property type="entry name" value="Homeodomain-like"/>
    <property type="match status" value="1"/>
</dbReference>
<sequence>MPRGKEQRKWDVKAWVTGLLSERLQISLVYEGSSEIAPRSVRGRGLHKQKLEDGQVCALELLATVAGKFLLESESSSASSRAAAGVDRCSIGKNVIKQEPHDVYKPLGAKHDDQGSSEESVFFPGLHLQSYNQDANMVVLDTVTEAVLGHASAIASSYSGKFDSDVESAINKSKDEFIKCPSKIEGGFPKHRKLCEADIEDRINRQHNITRGVAGAKDPAGMCRKLPALVDSNNNVEFPLCINSIHSAFSRHRSDVKVGRRDDDEILSQLFQPSSKVKEMLSPKLLTSKYSKAASKLKDSEVASTAVESRIDHIYHSKKLCYEHERSQCNTLFKKRKLFDQSSVVPSDGGVSCESASHSLEMGIDNKKRGLSAKLQAENGMSSIITGHQMSHSSKNSNVKLTIQSVKVPELFIEVPESTTVGSLKRTVLDAMTALLRGGLGVGVLLHGKKIQDDDITLLQSGISHNGNLDTLGFIIEPSSPAQPSPPLCCEDPPVLLAFSSPKNCVNRSQFTTNEDLSPSNAGDKSLVVGSGSYNQSSQDLIPFSTAELFSKTTMSDSRALVPVPEISMEALAMIPPANRRHKRPEIGQRRTRRPFSVSEVEALVQAVEKLGTGRWRDVKLCATENVKHRTYVDLKDKWKTLVHTARISPQQRRGEPVPQELLDRVLAAHAYWTQHHVKQQHGKQQHAGILKTTQIPSEKAVA</sequence>
<accession>A0AAD3S4S6</accession>
<reference evidence="7" key="1">
    <citation type="submission" date="2023-05" db="EMBL/GenBank/DDBJ databases">
        <title>Nepenthes gracilis genome sequencing.</title>
        <authorList>
            <person name="Fukushima K."/>
        </authorList>
    </citation>
    <scope>NUCLEOTIDE SEQUENCE</scope>
    <source>
        <strain evidence="7">SING2019-196</strain>
    </source>
</reference>
<evidence type="ECO:0000313" key="7">
    <source>
        <dbReference type="EMBL" id="GMH04266.1"/>
    </source>
</evidence>
<organism evidence="7 8">
    <name type="scientific">Nepenthes gracilis</name>
    <name type="common">Slender pitcher plant</name>
    <dbReference type="NCBI Taxonomy" id="150966"/>
    <lineage>
        <taxon>Eukaryota</taxon>
        <taxon>Viridiplantae</taxon>
        <taxon>Streptophyta</taxon>
        <taxon>Embryophyta</taxon>
        <taxon>Tracheophyta</taxon>
        <taxon>Spermatophyta</taxon>
        <taxon>Magnoliopsida</taxon>
        <taxon>eudicotyledons</taxon>
        <taxon>Gunneridae</taxon>
        <taxon>Pentapetalae</taxon>
        <taxon>Caryophyllales</taxon>
        <taxon>Nepenthaceae</taxon>
        <taxon>Nepenthes</taxon>
    </lineage>
</organism>
<dbReference type="AlphaFoldDB" id="A0AAD3S4S6"/>
<dbReference type="InterPro" id="IPR029071">
    <property type="entry name" value="Ubiquitin-like_domsf"/>
</dbReference>
<dbReference type="InterPro" id="IPR001005">
    <property type="entry name" value="SANT/Myb"/>
</dbReference>
<evidence type="ECO:0000259" key="6">
    <source>
        <dbReference type="PROSITE" id="PS51294"/>
    </source>
</evidence>
<dbReference type="PROSITE" id="PS51294">
    <property type="entry name" value="HTH_MYB"/>
    <property type="match status" value="1"/>
</dbReference>
<evidence type="ECO:0000259" key="5">
    <source>
        <dbReference type="PROSITE" id="PS50090"/>
    </source>
</evidence>
<keyword evidence="2" id="KW-0238">DNA-binding</keyword>
<dbReference type="SMART" id="SM00717">
    <property type="entry name" value="SANT"/>
    <property type="match status" value="1"/>
</dbReference>
<dbReference type="Pfam" id="PF23603">
    <property type="entry name" value="Ubiquitin_TPR1"/>
    <property type="match status" value="1"/>
</dbReference>
<feature type="domain" description="Myb-like" evidence="5">
    <location>
        <begin position="588"/>
        <end position="643"/>
    </location>
</feature>
<dbReference type="InterPro" id="IPR031105">
    <property type="entry name" value="TRP_plant"/>
</dbReference>
<dbReference type="Gene3D" id="1.10.246.220">
    <property type="match status" value="1"/>
</dbReference>
<dbReference type="GO" id="GO:0005634">
    <property type="term" value="C:nucleus"/>
    <property type="evidence" value="ECO:0007669"/>
    <property type="project" value="UniProtKB-SubCell"/>
</dbReference>
<evidence type="ECO:0000256" key="2">
    <source>
        <dbReference type="ARBA" id="ARBA00023125"/>
    </source>
</evidence>
<keyword evidence="8" id="KW-1185">Reference proteome</keyword>
<dbReference type="Proteomes" id="UP001279734">
    <property type="component" value="Unassembled WGS sequence"/>
</dbReference>
<feature type="domain" description="HTH myb-type" evidence="6">
    <location>
        <begin position="588"/>
        <end position="647"/>
    </location>
</feature>
<feature type="region of interest" description="Disordered" evidence="4">
    <location>
        <begin position="680"/>
        <end position="703"/>
    </location>
</feature>
<comment type="subcellular location">
    <subcellularLocation>
        <location evidence="1">Nucleus</location>
    </subcellularLocation>
</comment>
<evidence type="ECO:0000256" key="4">
    <source>
        <dbReference type="SAM" id="MobiDB-lite"/>
    </source>
</evidence>
<protein>
    <submittedName>
        <fullName evidence="7">Uncharacterized protein</fullName>
    </submittedName>
</protein>
<dbReference type="InterPro" id="IPR009057">
    <property type="entry name" value="Homeodomain-like_sf"/>
</dbReference>
<proteinExistence type="predicted"/>